<name>A0AAV4V7U1_CAEEX</name>
<protein>
    <recommendedName>
        <fullName evidence="3">WD repeat-containing protein 91</fullName>
    </recommendedName>
</protein>
<dbReference type="AlphaFoldDB" id="A0AAV4V7U1"/>
<evidence type="ECO:0000256" key="3">
    <source>
        <dbReference type="ARBA" id="ARBA00021116"/>
    </source>
</evidence>
<evidence type="ECO:0000259" key="4">
    <source>
        <dbReference type="Pfam" id="PF12894"/>
    </source>
</evidence>
<dbReference type="SMART" id="SM00320">
    <property type="entry name" value="WD40"/>
    <property type="match status" value="3"/>
</dbReference>
<dbReference type="Proteomes" id="UP001054945">
    <property type="component" value="Unassembled WGS sequence"/>
</dbReference>
<keyword evidence="6" id="KW-1185">Reference proteome</keyword>
<comment type="subcellular location">
    <subcellularLocation>
        <location evidence="1">Early endosome membrane</location>
        <topology evidence="1">Peripheral membrane protein</topology>
    </subcellularLocation>
    <subcellularLocation>
        <location evidence="2">Late endosome membrane</location>
    </subcellularLocation>
</comment>
<sequence>MAKVNSNQSKVICICCNPVGTNFVTSTCINEGGQLCLWDMKTSVMERNLLPKSEKICVNCCSFNHNGQLLLIGLSDGTSSILDLRTSENFATWPSHTGAVLTTEFSSDETSCYTLGCDQKFSSWSINKVGQKLTDFDVHCEAPTVNSCGKRFSFNSDGSYVLTCGPLGGVIYKVDSSLATPVLDIGGHNKSVNTVDWSTALESSTCICGTVDGRVIVNRNDLDENKFSNLGKLLRVTVWVKRFVAKLRKKTCESGTLNAAEIKEAGEYWALKPAKQLTGQLPRDRVVESPPFAVVGIDFTGAITIKAGDQSCKKVYIALFTSSAIQVFISSKGVTWKFIPERSPWWGGFLGATDEEYERPSEKILGKALLTFEELSTIITELECVLNNKPITYETNELGEPRCLLTFPVLTSRMG</sequence>
<feature type="domain" description="Anaphase-promoting complex subunit 4-like WD40" evidence="4">
    <location>
        <begin position="51"/>
        <end position="105"/>
    </location>
</feature>
<dbReference type="InterPro" id="IPR001680">
    <property type="entry name" value="WD40_rpt"/>
</dbReference>
<organism evidence="5 6">
    <name type="scientific">Caerostris extrusa</name>
    <name type="common">Bark spider</name>
    <name type="synonym">Caerostris bankana</name>
    <dbReference type="NCBI Taxonomy" id="172846"/>
    <lineage>
        <taxon>Eukaryota</taxon>
        <taxon>Metazoa</taxon>
        <taxon>Ecdysozoa</taxon>
        <taxon>Arthropoda</taxon>
        <taxon>Chelicerata</taxon>
        <taxon>Arachnida</taxon>
        <taxon>Araneae</taxon>
        <taxon>Araneomorphae</taxon>
        <taxon>Entelegynae</taxon>
        <taxon>Araneoidea</taxon>
        <taxon>Araneidae</taxon>
        <taxon>Caerostris</taxon>
    </lineage>
</organism>
<dbReference type="GO" id="GO:0031902">
    <property type="term" value="C:late endosome membrane"/>
    <property type="evidence" value="ECO:0007669"/>
    <property type="project" value="UniProtKB-SubCell"/>
</dbReference>
<dbReference type="GO" id="GO:0031901">
    <property type="term" value="C:early endosome membrane"/>
    <property type="evidence" value="ECO:0007669"/>
    <property type="project" value="UniProtKB-SubCell"/>
</dbReference>
<gene>
    <name evidence="5" type="primary">X975_03879</name>
    <name evidence="5" type="ORF">CEXT_616541</name>
</gene>
<evidence type="ECO:0000313" key="6">
    <source>
        <dbReference type="Proteomes" id="UP001054945"/>
    </source>
</evidence>
<dbReference type="GO" id="GO:0051898">
    <property type="term" value="P:negative regulation of phosphatidylinositol 3-kinase/protein kinase B signal transduction"/>
    <property type="evidence" value="ECO:0007669"/>
    <property type="project" value="InterPro"/>
</dbReference>
<dbReference type="GO" id="GO:0045022">
    <property type="term" value="P:early endosome to late endosome transport"/>
    <property type="evidence" value="ECO:0007669"/>
    <property type="project" value="InterPro"/>
</dbReference>
<dbReference type="Gene3D" id="2.130.10.10">
    <property type="entry name" value="YVTN repeat-like/Quinoprotein amine dehydrogenase"/>
    <property type="match status" value="1"/>
</dbReference>
<accession>A0AAV4V7U1</accession>
<dbReference type="PANTHER" id="PTHR13083:SF3">
    <property type="entry name" value="WD REPEAT-CONTAINING PROTEIN 91"/>
    <property type="match status" value="1"/>
</dbReference>
<proteinExistence type="predicted"/>
<comment type="caution">
    <text evidence="5">The sequence shown here is derived from an EMBL/GenBank/DDBJ whole genome shotgun (WGS) entry which is preliminary data.</text>
</comment>
<dbReference type="Pfam" id="PF12894">
    <property type="entry name" value="ANAPC4_WD40"/>
    <property type="match status" value="1"/>
</dbReference>
<reference evidence="5 6" key="1">
    <citation type="submission" date="2021-06" db="EMBL/GenBank/DDBJ databases">
        <title>Caerostris extrusa draft genome.</title>
        <authorList>
            <person name="Kono N."/>
            <person name="Arakawa K."/>
        </authorList>
    </citation>
    <scope>NUCLEOTIDE SEQUENCE [LARGE SCALE GENOMIC DNA]</scope>
</reference>
<dbReference type="EMBL" id="BPLR01014064">
    <property type="protein sequence ID" value="GIY66035.1"/>
    <property type="molecule type" value="Genomic_DNA"/>
</dbReference>
<dbReference type="InterPro" id="IPR039724">
    <property type="entry name" value="WDR91"/>
</dbReference>
<dbReference type="InterPro" id="IPR024977">
    <property type="entry name" value="Apc4-like_WD40_dom"/>
</dbReference>
<dbReference type="GO" id="GO:0141039">
    <property type="term" value="F:phosphatidylinositol 3-kinase inhibitor activity"/>
    <property type="evidence" value="ECO:0007669"/>
    <property type="project" value="InterPro"/>
</dbReference>
<dbReference type="InterPro" id="IPR036322">
    <property type="entry name" value="WD40_repeat_dom_sf"/>
</dbReference>
<evidence type="ECO:0000313" key="5">
    <source>
        <dbReference type="EMBL" id="GIY66035.1"/>
    </source>
</evidence>
<evidence type="ECO:0000256" key="2">
    <source>
        <dbReference type="ARBA" id="ARBA00004414"/>
    </source>
</evidence>
<dbReference type="InterPro" id="IPR015943">
    <property type="entry name" value="WD40/YVTN_repeat-like_dom_sf"/>
</dbReference>
<dbReference type="SUPFAM" id="SSF50978">
    <property type="entry name" value="WD40 repeat-like"/>
    <property type="match status" value="1"/>
</dbReference>
<dbReference type="PANTHER" id="PTHR13083">
    <property type="entry name" value="WD REPEAT-CONTAINING PROTEIN 91"/>
    <property type="match status" value="1"/>
</dbReference>
<evidence type="ECO:0000256" key="1">
    <source>
        <dbReference type="ARBA" id="ARBA00004220"/>
    </source>
</evidence>